<feature type="transmembrane region" description="Helical" evidence="9">
    <location>
        <begin position="134"/>
        <end position="156"/>
    </location>
</feature>
<evidence type="ECO:0000256" key="3">
    <source>
        <dbReference type="ARBA" id="ARBA00021009"/>
    </source>
</evidence>
<keyword evidence="7" id="KW-0520">NAD</keyword>
<dbReference type="InterPro" id="IPR018086">
    <property type="entry name" value="NADH_UbQ_OxRdtase_su1_CS"/>
</dbReference>
<feature type="transmembrane region" description="Helical" evidence="9">
    <location>
        <begin position="100"/>
        <end position="122"/>
    </location>
</feature>
<dbReference type="Pfam" id="PF00146">
    <property type="entry name" value="NADHdh"/>
    <property type="match status" value="1"/>
</dbReference>
<dbReference type="GO" id="GO:0009060">
    <property type="term" value="P:aerobic respiration"/>
    <property type="evidence" value="ECO:0007669"/>
    <property type="project" value="TreeGrafter"/>
</dbReference>
<dbReference type="PROSITE" id="PS00667">
    <property type="entry name" value="COMPLEX1_ND1_1"/>
    <property type="match status" value="1"/>
</dbReference>
<keyword evidence="5 9" id="KW-1133">Transmembrane helix</keyword>
<keyword evidence="8" id="KW-0830">Ubiquinone</keyword>
<dbReference type="PANTHER" id="PTHR11432">
    <property type="entry name" value="NADH DEHYDROGENASE SUBUNIT 1"/>
    <property type="match status" value="1"/>
</dbReference>
<dbReference type="GO" id="GO:0003954">
    <property type="term" value="F:NADH dehydrogenase activity"/>
    <property type="evidence" value="ECO:0007669"/>
    <property type="project" value="TreeGrafter"/>
</dbReference>
<name>A0A0R8SKT1_9BIVA</name>
<dbReference type="AlphaFoldDB" id="A0A0R8SKT1"/>
<dbReference type="GO" id="GO:0005743">
    <property type="term" value="C:mitochondrial inner membrane"/>
    <property type="evidence" value="ECO:0007669"/>
    <property type="project" value="UniProtKB-SubCell"/>
</dbReference>
<feature type="transmembrane region" description="Helical" evidence="9">
    <location>
        <begin position="217"/>
        <end position="241"/>
    </location>
</feature>
<feature type="transmembrane region" description="Helical" evidence="9">
    <location>
        <begin position="280"/>
        <end position="303"/>
    </location>
</feature>
<dbReference type="HAMAP" id="MF_01350">
    <property type="entry name" value="NDH1_NuoH"/>
    <property type="match status" value="1"/>
</dbReference>
<evidence type="ECO:0000256" key="4">
    <source>
        <dbReference type="ARBA" id="ARBA00022692"/>
    </source>
</evidence>
<comment type="similarity">
    <text evidence="2 7">Belongs to the complex I subunit 1 family.</text>
</comment>
<evidence type="ECO:0000256" key="8">
    <source>
        <dbReference type="RuleBase" id="RU000473"/>
    </source>
</evidence>
<evidence type="ECO:0000313" key="10">
    <source>
        <dbReference type="EMBL" id="AKZ29882.1"/>
    </source>
</evidence>
<sequence>MLLSGIVVVILMLISVAFFIVTERKGLGMVQLRQGPNKVSVKGILQAVSDGVKLFKKEFSCPFSCEKEMFFLGPVVCFFCAYCLWILFPSSIDSLSFELGLLFFLCISSFSIYGIFITGWVCDSRYSFLGAMRAVAQSISYEVFMGTALFLPILFFSSFDLQVLRSGGFSSVLISQEIFLLWLISILAETNRAPFDFVEGESELVAGYSVEYGGVGFALIALAEYSNIMFMSMVSGVLFVGGLMSNLFLGSIMFSLWMVIISYFIVWVRGVVPRFRYDLLMSLCWVVLLPMSLCIFTVIVMMVL</sequence>
<protein>
    <recommendedName>
        <fullName evidence="3 8">NADH-ubiquinone oxidoreductase chain 1</fullName>
        <ecNumber evidence="8">7.1.1.2</ecNumber>
    </recommendedName>
</protein>
<feature type="transmembrane region" description="Helical" evidence="9">
    <location>
        <begin position="168"/>
        <end position="188"/>
    </location>
</feature>
<evidence type="ECO:0000256" key="6">
    <source>
        <dbReference type="ARBA" id="ARBA00023136"/>
    </source>
</evidence>
<proteinExistence type="inferred from homology"/>
<dbReference type="EC" id="7.1.1.2" evidence="8"/>
<evidence type="ECO:0000256" key="7">
    <source>
        <dbReference type="RuleBase" id="RU000471"/>
    </source>
</evidence>
<comment type="subcellular location">
    <subcellularLocation>
        <location evidence="1">Membrane</location>
        <topology evidence="1">Multi-pass membrane protein</topology>
    </subcellularLocation>
    <subcellularLocation>
        <location evidence="7">Mitochondrion inner membrane</location>
        <topology evidence="7">Multi-pass membrane protein</topology>
    </subcellularLocation>
</comment>
<feature type="transmembrane region" description="Helical" evidence="9">
    <location>
        <begin position="69"/>
        <end position="88"/>
    </location>
</feature>
<evidence type="ECO:0000256" key="2">
    <source>
        <dbReference type="ARBA" id="ARBA00010535"/>
    </source>
</evidence>
<evidence type="ECO:0000256" key="9">
    <source>
        <dbReference type="SAM" id="Phobius"/>
    </source>
</evidence>
<feature type="transmembrane region" description="Helical" evidence="9">
    <location>
        <begin position="247"/>
        <end position="268"/>
    </location>
</feature>
<gene>
    <name evidence="10" type="primary">ND1</name>
</gene>
<dbReference type="EMBL" id="KP999913">
    <property type="protein sequence ID" value="AKZ29882.1"/>
    <property type="molecule type" value="Genomic_DNA"/>
</dbReference>
<keyword evidence="8 10" id="KW-0496">Mitochondrion</keyword>
<feature type="transmembrane region" description="Helical" evidence="9">
    <location>
        <begin position="6"/>
        <end position="23"/>
    </location>
</feature>
<accession>A0A0R8SKT1</accession>
<dbReference type="InterPro" id="IPR001694">
    <property type="entry name" value="NADH_UbQ_OxRdtase_su1/FPO"/>
</dbReference>
<keyword evidence="4 7" id="KW-0812">Transmembrane</keyword>
<dbReference type="GO" id="GO:0008137">
    <property type="term" value="F:NADH dehydrogenase (ubiquinone) activity"/>
    <property type="evidence" value="ECO:0007669"/>
    <property type="project" value="UniProtKB-EC"/>
</dbReference>
<reference evidence="10" key="1">
    <citation type="submission" date="2015-03" db="EMBL/GenBank/DDBJ databases">
        <authorList>
            <person name="Murphy D."/>
        </authorList>
    </citation>
    <scope>NUCLEOTIDE SEQUENCE</scope>
</reference>
<evidence type="ECO:0000256" key="5">
    <source>
        <dbReference type="ARBA" id="ARBA00022989"/>
    </source>
</evidence>
<evidence type="ECO:0000256" key="1">
    <source>
        <dbReference type="ARBA" id="ARBA00004141"/>
    </source>
</evidence>
<organism evidence="10">
    <name type="scientific">Geloina coaxans</name>
    <dbReference type="NCBI Taxonomy" id="499929"/>
    <lineage>
        <taxon>Eukaryota</taxon>
        <taxon>Metazoa</taxon>
        <taxon>Spiralia</taxon>
        <taxon>Lophotrochozoa</taxon>
        <taxon>Mollusca</taxon>
        <taxon>Bivalvia</taxon>
        <taxon>Autobranchia</taxon>
        <taxon>Heteroconchia</taxon>
        <taxon>Euheterodonta</taxon>
        <taxon>Imparidentia</taxon>
        <taxon>Neoheterodontei</taxon>
        <taxon>Venerida</taxon>
        <taxon>Cyrenoidea</taxon>
        <taxon>Cyrenidae</taxon>
        <taxon>Geloina</taxon>
    </lineage>
</organism>
<dbReference type="PANTHER" id="PTHR11432:SF3">
    <property type="entry name" value="NADH-UBIQUINONE OXIDOREDUCTASE CHAIN 1"/>
    <property type="match status" value="1"/>
</dbReference>
<keyword evidence="6 9" id="KW-0472">Membrane</keyword>
<geneLocation type="mitochondrion" evidence="10"/>
<dbReference type="PROSITE" id="PS00668">
    <property type="entry name" value="COMPLEX1_ND1_2"/>
    <property type="match status" value="1"/>
</dbReference>
<comment type="catalytic activity">
    <reaction evidence="8">
        <text>a ubiquinone + NADH + 5 H(+)(in) = a ubiquinol + NAD(+) + 4 H(+)(out)</text>
        <dbReference type="Rhea" id="RHEA:29091"/>
        <dbReference type="Rhea" id="RHEA-COMP:9565"/>
        <dbReference type="Rhea" id="RHEA-COMP:9566"/>
        <dbReference type="ChEBI" id="CHEBI:15378"/>
        <dbReference type="ChEBI" id="CHEBI:16389"/>
        <dbReference type="ChEBI" id="CHEBI:17976"/>
        <dbReference type="ChEBI" id="CHEBI:57540"/>
        <dbReference type="ChEBI" id="CHEBI:57945"/>
        <dbReference type="EC" id="7.1.1.2"/>
    </reaction>
</comment>